<evidence type="ECO:0000256" key="9">
    <source>
        <dbReference type="ARBA" id="ARBA00047944"/>
    </source>
</evidence>
<comment type="subcellular location">
    <subcellularLocation>
        <location evidence="1 10">Cytoplasm</location>
    </subcellularLocation>
</comment>
<comment type="caution">
    <text evidence="12">The sequence shown here is derived from an EMBL/GenBank/DDBJ whole genome shotgun (WGS) entry which is preliminary data.</text>
</comment>
<dbReference type="GO" id="GO:0070042">
    <property type="term" value="F:rRNA (uridine-N3-)-methyltransferase activity"/>
    <property type="evidence" value="ECO:0007669"/>
    <property type="project" value="TreeGrafter"/>
</dbReference>
<evidence type="ECO:0000259" key="11">
    <source>
        <dbReference type="Pfam" id="PF04452"/>
    </source>
</evidence>
<name>A0A9E2NYY7_9SPIR</name>
<sequence length="248" mass="26863">MNIVLFSAEEIGSPLPASDRRYQHVQNILHKKVGDSFEAGIINGDAGKACITELTAEYLTFDFIPATDGMPLYPVTMIIGFPRPIQLKRLLRDVASLGVQAVHLVGTDLGEKSYLQSNMSNPQAVWDMLRDGSVQAKSTHVPSATIYRSLEDCLAALQLSSTCTVALDNGEPSIALTEYLSQKQSQGSSLQHTGVIAAIGSERGWTARERQLFLDNGFTLCSMGQRVLRTETASTVAISLILSCMGII</sequence>
<dbReference type="CDD" id="cd18084">
    <property type="entry name" value="RsmE-like"/>
    <property type="match status" value="1"/>
</dbReference>
<dbReference type="PANTHER" id="PTHR30027:SF3">
    <property type="entry name" value="16S RRNA (URACIL(1498)-N(3))-METHYLTRANSFERASE"/>
    <property type="match status" value="1"/>
</dbReference>
<evidence type="ECO:0000256" key="5">
    <source>
        <dbReference type="ARBA" id="ARBA00022603"/>
    </source>
</evidence>
<evidence type="ECO:0000313" key="13">
    <source>
        <dbReference type="Proteomes" id="UP000823914"/>
    </source>
</evidence>
<dbReference type="Gene3D" id="3.40.1280.10">
    <property type="match status" value="1"/>
</dbReference>
<dbReference type="Pfam" id="PF04452">
    <property type="entry name" value="Methyltrans_RNA"/>
    <property type="match status" value="1"/>
</dbReference>
<comment type="function">
    <text evidence="8 10">Specifically methylates the N3 position of the uracil ring of uridine 1498 (m3U1498) in 16S rRNA. Acts on the fully assembled 30S ribosomal subunit.</text>
</comment>
<dbReference type="NCBIfam" id="TIGR00046">
    <property type="entry name" value="RsmE family RNA methyltransferase"/>
    <property type="match status" value="1"/>
</dbReference>
<keyword evidence="4 10" id="KW-0698">rRNA processing</keyword>
<dbReference type="InterPro" id="IPR029028">
    <property type="entry name" value="Alpha/beta_knot_MTases"/>
</dbReference>
<dbReference type="SUPFAM" id="SSF75217">
    <property type="entry name" value="alpha/beta knot"/>
    <property type="match status" value="1"/>
</dbReference>
<feature type="domain" description="Ribosomal RNA small subunit methyltransferase E methyltransferase" evidence="11">
    <location>
        <begin position="72"/>
        <end position="241"/>
    </location>
</feature>
<evidence type="ECO:0000256" key="8">
    <source>
        <dbReference type="ARBA" id="ARBA00025699"/>
    </source>
</evidence>
<evidence type="ECO:0000313" key="12">
    <source>
        <dbReference type="EMBL" id="MBU3849529.1"/>
    </source>
</evidence>
<evidence type="ECO:0000256" key="1">
    <source>
        <dbReference type="ARBA" id="ARBA00004496"/>
    </source>
</evidence>
<dbReference type="EMBL" id="JAHLFV010000068">
    <property type="protein sequence ID" value="MBU3849529.1"/>
    <property type="molecule type" value="Genomic_DNA"/>
</dbReference>
<reference evidence="12" key="2">
    <citation type="submission" date="2021-04" db="EMBL/GenBank/DDBJ databases">
        <authorList>
            <person name="Gilroy R."/>
        </authorList>
    </citation>
    <scope>NUCLEOTIDE SEQUENCE</scope>
    <source>
        <strain evidence="12">Gambia15-2214</strain>
    </source>
</reference>
<dbReference type="AlphaFoldDB" id="A0A9E2NYY7"/>
<evidence type="ECO:0000256" key="10">
    <source>
        <dbReference type="PIRNR" id="PIRNR015601"/>
    </source>
</evidence>
<dbReference type="Proteomes" id="UP000823914">
    <property type="component" value="Unassembled WGS sequence"/>
</dbReference>
<keyword evidence="3 10" id="KW-0963">Cytoplasm</keyword>
<evidence type="ECO:0000256" key="2">
    <source>
        <dbReference type="ARBA" id="ARBA00005528"/>
    </source>
</evidence>
<proteinExistence type="inferred from homology"/>
<keyword evidence="6 10" id="KW-0808">Transferase</keyword>
<reference evidence="12" key="1">
    <citation type="journal article" date="2021" name="PeerJ">
        <title>Extensive microbial diversity within the chicken gut microbiome revealed by metagenomics and culture.</title>
        <authorList>
            <person name="Gilroy R."/>
            <person name="Ravi A."/>
            <person name="Getino M."/>
            <person name="Pursley I."/>
            <person name="Horton D.L."/>
            <person name="Alikhan N.F."/>
            <person name="Baker D."/>
            <person name="Gharbi K."/>
            <person name="Hall N."/>
            <person name="Watson M."/>
            <person name="Adriaenssens E.M."/>
            <person name="Foster-Nyarko E."/>
            <person name="Jarju S."/>
            <person name="Secka A."/>
            <person name="Antonio M."/>
            <person name="Oren A."/>
            <person name="Chaudhuri R.R."/>
            <person name="La Ragione R."/>
            <person name="Hildebrand F."/>
            <person name="Pallen M.J."/>
        </authorList>
    </citation>
    <scope>NUCLEOTIDE SEQUENCE</scope>
    <source>
        <strain evidence="12">Gambia15-2214</strain>
    </source>
</reference>
<protein>
    <recommendedName>
        <fullName evidence="10">Ribosomal RNA small subunit methyltransferase E</fullName>
        <ecNumber evidence="10">2.1.1.193</ecNumber>
    </recommendedName>
</protein>
<dbReference type="EC" id="2.1.1.193" evidence="10"/>
<organism evidence="12 13">
    <name type="scientific">Candidatus Treponema excrementipullorum</name>
    <dbReference type="NCBI Taxonomy" id="2838768"/>
    <lineage>
        <taxon>Bacteria</taxon>
        <taxon>Pseudomonadati</taxon>
        <taxon>Spirochaetota</taxon>
        <taxon>Spirochaetia</taxon>
        <taxon>Spirochaetales</taxon>
        <taxon>Treponemataceae</taxon>
        <taxon>Treponema</taxon>
    </lineage>
</organism>
<evidence type="ECO:0000256" key="6">
    <source>
        <dbReference type="ARBA" id="ARBA00022679"/>
    </source>
</evidence>
<evidence type="ECO:0000256" key="3">
    <source>
        <dbReference type="ARBA" id="ARBA00022490"/>
    </source>
</evidence>
<dbReference type="PANTHER" id="PTHR30027">
    <property type="entry name" value="RIBOSOMAL RNA SMALL SUBUNIT METHYLTRANSFERASE E"/>
    <property type="match status" value="1"/>
</dbReference>
<dbReference type="GO" id="GO:0005737">
    <property type="term" value="C:cytoplasm"/>
    <property type="evidence" value="ECO:0007669"/>
    <property type="project" value="UniProtKB-SubCell"/>
</dbReference>
<evidence type="ECO:0000256" key="4">
    <source>
        <dbReference type="ARBA" id="ARBA00022552"/>
    </source>
</evidence>
<dbReference type="InterPro" id="IPR029026">
    <property type="entry name" value="tRNA_m1G_MTases_N"/>
</dbReference>
<comment type="catalytic activity">
    <reaction evidence="9 10">
        <text>uridine(1498) in 16S rRNA + S-adenosyl-L-methionine = N(3)-methyluridine(1498) in 16S rRNA + S-adenosyl-L-homocysteine + H(+)</text>
        <dbReference type="Rhea" id="RHEA:42920"/>
        <dbReference type="Rhea" id="RHEA-COMP:10283"/>
        <dbReference type="Rhea" id="RHEA-COMP:10284"/>
        <dbReference type="ChEBI" id="CHEBI:15378"/>
        <dbReference type="ChEBI" id="CHEBI:57856"/>
        <dbReference type="ChEBI" id="CHEBI:59789"/>
        <dbReference type="ChEBI" id="CHEBI:65315"/>
        <dbReference type="ChEBI" id="CHEBI:74502"/>
        <dbReference type="EC" id="2.1.1.193"/>
    </reaction>
</comment>
<evidence type="ECO:0000256" key="7">
    <source>
        <dbReference type="ARBA" id="ARBA00022691"/>
    </source>
</evidence>
<keyword evidence="7 10" id="KW-0949">S-adenosyl-L-methionine</keyword>
<dbReference type="InterPro" id="IPR046886">
    <property type="entry name" value="RsmE_MTase_dom"/>
</dbReference>
<gene>
    <name evidence="12" type="ORF">IAA16_03065</name>
</gene>
<dbReference type="GO" id="GO:0070475">
    <property type="term" value="P:rRNA base methylation"/>
    <property type="evidence" value="ECO:0007669"/>
    <property type="project" value="TreeGrafter"/>
</dbReference>
<keyword evidence="5 10" id="KW-0489">Methyltransferase</keyword>
<dbReference type="InterPro" id="IPR006700">
    <property type="entry name" value="RsmE"/>
</dbReference>
<accession>A0A9E2NYY7</accession>
<dbReference type="PIRSF" id="PIRSF015601">
    <property type="entry name" value="MTase_slr0722"/>
    <property type="match status" value="1"/>
</dbReference>
<comment type="similarity">
    <text evidence="2 10">Belongs to the RNA methyltransferase RsmE family.</text>
</comment>